<evidence type="ECO:0000256" key="2">
    <source>
        <dbReference type="SAM" id="MobiDB-lite"/>
    </source>
</evidence>
<dbReference type="InterPro" id="IPR013783">
    <property type="entry name" value="Ig-like_fold"/>
</dbReference>
<keyword evidence="5" id="KW-1185">Reference proteome</keyword>
<dbReference type="EMBL" id="SSMQ01000083">
    <property type="protein sequence ID" value="TKC97105.1"/>
    <property type="molecule type" value="Genomic_DNA"/>
</dbReference>
<protein>
    <submittedName>
        <fullName evidence="4">VCBS repeat-containing protein</fullName>
    </submittedName>
</protein>
<feature type="compositionally biased region" description="Gly residues" evidence="2">
    <location>
        <begin position="45"/>
        <end position="63"/>
    </location>
</feature>
<evidence type="ECO:0000256" key="3">
    <source>
        <dbReference type="SAM" id="SignalP"/>
    </source>
</evidence>
<feature type="chain" id="PRO_5020835704" evidence="3">
    <location>
        <begin position="25"/>
        <end position="795"/>
    </location>
</feature>
<comment type="caution">
    <text evidence="4">The sequence shown here is derived from an EMBL/GenBank/DDBJ whole genome shotgun (WGS) entry which is preliminary data.</text>
</comment>
<evidence type="ECO:0000256" key="1">
    <source>
        <dbReference type="ARBA" id="ARBA00022729"/>
    </source>
</evidence>
<dbReference type="PROSITE" id="PS51257">
    <property type="entry name" value="PROKAR_LIPOPROTEIN"/>
    <property type="match status" value="1"/>
</dbReference>
<dbReference type="SUPFAM" id="SSF69318">
    <property type="entry name" value="Integrin alpha N-terminal domain"/>
    <property type="match status" value="1"/>
</dbReference>
<evidence type="ECO:0000313" key="5">
    <source>
        <dbReference type="Proteomes" id="UP000309215"/>
    </source>
</evidence>
<feature type="region of interest" description="Disordered" evidence="2">
    <location>
        <begin position="37"/>
        <end position="63"/>
    </location>
</feature>
<evidence type="ECO:0000313" key="4">
    <source>
        <dbReference type="EMBL" id="TKC97105.1"/>
    </source>
</evidence>
<dbReference type="RefSeq" id="WP_170229861.1">
    <property type="nucleotide sequence ID" value="NZ_SSMQ01000083.1"/>
</dbReference>
<dbReference type="PANTHER" id="PTHR46580:SF2">
    <property type="entry name" value="MAM DOMAIN-CONTAINING PROTEIN"/>
    <property type="match status" value="1"/>
</dbReference>
<organism evidence="4 5">
    <name type="scientific">Polyangium fumosum</name>
    <dbReference type="NCBI Taxonomy" id="889272"/>
    <lineage>
        <taxon>Bacteria</taxon>
        <taxon>Pseudomonadati</taxon>
        <taxon>Myxococcota</taxon>
        <taxon>Polyangia</taxon>
        <taxon>Polyangiales</taxon>
        <taxon>Polyangiaceae</taxon>
        <taxon>Polyangium</taxon>
    </lineage>
</organism>
<keyword evidence="1 3" id="KW-0732">Signal</keyword>
<gene>
    <name evidence="4" type="ORF">E8A74_44700</name>
</gene>
<sequence length="795" mass="81899">MRKHRLSFLAFTALAVPSLAVALASCSGGDGTTGSGASAGASSTGSGGQGGQAGGATGGGGEGGDLFGDSGTNGCTPGEACGDGGVCTVGDVCCTQDKACGTSCCGDAEVCSFQQCVTPGATCIDATECPQNSYCEYALGEPGMPGGGGGGSCQGGVTPATGKCLPQPPECAPGMEPGPNDPITCLAKCEYKPPVGQFEPVLKYTWGNPAAPNTQDSVMMAPVVIQLDDDTCDGVVDERDIPEIVFSTFQTNKYNENGTLHAISIVDGQVVEKWTANAGATSPNHPGRSIAAGNIDGVPGNEIVICTIDGRARAYSATGTELWLSAAGTCTMPSLADLDQDGDVEVVVDSQILDGKTGATVATFNPANTSNVVVSDMDADGKLDIVGARRIYKSDGTLLVDTGLVASFPAVGDLDKDGIPEVIAIYNFNHELRIWRVDPNEPGGFKIVRTGVDINGTLNPALCPANSTGFTQGGGPPTVADFNGDGVPDVAMAGGVGYAVFDGKKLMDPAVPNAETLLWIRQTQDCSSASTGSSVFDFQGDGKAEVVYADEKMIHVYSGTDGAVLYETCNTNGTLYEYPLVADVDSDGQADIVVVSNSYSSFTCADGTKTAGVRIFGDKNGNWVRTRRVWNQHGYHVTNVEEDGTIPQVELPNYKQPKLNNFRQNVQPSGEFSAPDLVATVFPVCGSPTYGLIARVRNIGEASVPAGVNIGFYLDDPANGGVALPGSPVMTTKVLYPAEAEDVSLPLPTPPPGVLDGSKKIFVIVDDQSPPHAWHECRTDNNVAQGSGVCEGGPN</sequence>
<dbReference type="Proteomes" id="UP000309215">
    <property type="component" value="Unassembled WGS sequence"/>
</dbReference>
<dbReference type="AlphaFoldDB" id="A0A4V5PKW7"/>
<name>A0A4V5PKW7_9BACT</name>
<dbReference type="Pfam" id="PF13517">
    <property type="entry name" value="FG-GAP_3"/>
    <property type="match status" value="1"/>
</dbReference>
<feature type="signal peptide" evidence="3">
    <location>
        <begin position="1"/>
        <end position="24"/>
    </location>
</feature>
<dbReference type="InterPro" id="IPR028994">
    <property type="entry name" value="Integrin_alpha_N"/>
</dbReference>
<reference evidence="4 5" key="1">
    <citation type="submission" date="2019-04" db="EMBL/GenBank/DDBJ databases">
        <authorList>
            <person name="Li Y."/>
            <person name="Wang J."/>
        </authorList>
    </citation>
    <scope>NUCLEOTIDE SEQUENCE [LARGE SCALE GENOMIC DNA]</scope>
    <source>
        <strain evidence="4 5">DSM 14668</strain>
    </source>
</reference>
<accession>A0A4V5PKW7</accession>
<dbReference type="PANTHER" id="PTHR46580">
    <property type="entry name" value="SENSOR KINASE-RELATED"/>
    <property type="match status" value="1"/>
</dbReference>
<dbReference type="Gene3D" id="2.60.40.10">
    <property type="entry name" value="Immunoglobulins"/>
    <property type="match status" value="1"/>
</dbReference>
<proteinExistence type="predicted"/>
<dbReference type="InterPro" id="IPR013517">
    <property type="entry name" value="FG-GAP"/>
</dbReference>